<evidence type="ECO:0000313" key="4">
    <source>
        <dbReference type="EMBL" id="SEP28235.1"/>
    </source>
</evidence>
<keyword evidence="6" id="KW-1185">Reference proteome</keyword>
<feature type="transmembrane region" description="Helical" evidence="2">
    <location>
        <begin position="1135"/>
        <end position="1161"/>
    </location>
</feature>
<dbReference type="AlphaFoldDB" id="A0A1H8WKQ9"/>
<evidence type="ECO:0000313" key="5">
    <source>
        <dbReference type="Proteomes" id="UP000183063"/>
    </source>
</evidence>
<dbReference type="RefSeq" id="WP_072382061.1">
    <property type="nucleotide sequence ID" value="NZ_FOCV01000068.1"/>
</dbReference>
<sequence>MPRANELADVYDRKSSNPSPSADTADGADPRRPSVTRILPGLRRFTWRLSPSAQKTAINAGRSDKPLYVGLESVSFMRATHPTGPSKSLPSAIKDLFKVKLSPDAVIADLSYWSSDGKGVSDDLRALSDIVGSGGLLETARSPADVKKAKDALALLWGTQNTPTSGVQAVLAGIAGGRTFDGLKKLRSGLASGGAYCAKLKDDAAGVVKRKEMLVRAALADWLAGTDEALLKAQLCAGTKTKDDVIDELARSIVATVRPLFAEASTDVSKLQEGVEKARAAVADLGAEIEAVIERARSRIFQFEAGYDKNMPWSAARRASFRAGIVACVSSVKGDIEAAISETRQRLHVELNSVAQGVAGHISKAVAQIQEAQGGISGDLVSVRTLVDVILAGLEGYLGTADTRKFEKVLGDLRAQAAKHLQGHTDLLDIVNERLGLVERALEITRTSVATLRVLSKDVDEASDQVEARLLGALETVSGAFQGFGQSLEDAVRNLAAIGADLIDTPAEFLAAKFTAAENEIGKLLTSISEGFADELAVIKNATDAVVRPPLRWLDAKLATTNATLNAATQDIASIVADAAAVLQTVQKELAPEKLLDDYVEPLAIRPGLEVLLAPVPSDFDDFADVIDLVRSRLTGVAGEVGQRMRTFSAEALSGLESVTKACAEIFEGVAEAEALLQKLADPGAYLTEALTNFPHYKALVDACEAFEQNRMTLEDYLQQVRNFDRSVRALYNTVSRTFETAQAYADRVLDEVSRLGDGGLLAAPSNILKLYSAVTSAPEIAALKADIDRIRSAYDEVSDIIDTTQASALFGRLGDELKALGLSIPFDKIGDRILPANLENFEIGKVFRNFGGASLDRLFKGYKIPSNVRDAVRITHDFDQKEARAWVQIDVKAPFPGRRSLFSLDVFKADFVDMELSGRVRLEASKDGDEITRTGHGRIGTVIDTVVAGQSMVRLEKFGLNFSKEGGLQVEFDPKNIRLNPQFKFIQDFLASIFPDQIGGMTIVKDNGMPVGLEHQFAMPFLSANAGTSGIQNLSLNNRFKLVAFPDFMLANRFGLSTMERPFIFSIFVIGGAGHVQVESEYRPFRDELTVLVDASAGGSAALAVAFAAFSGQVFITLSGMLNYRKTIGRGSGLTISMVLVIAGHVDVAGIVTVGVTFTLRLTYQDNGQIDANGTLSVEIRISEFFKLKARGQAKYKLRGGRSEASISTVTSGEFEDPELQNKARKLQDAAKKLEEAMN</sequence>
<name>A0A1H8WKQ9_9HYPH</name>
<dbReference type="EMBL" id="FNXB01000085">
    <property type="protein sequence ID" value="SEI21409.1"/>
    <property type="molecule type" value="Genomic_DNA"/>
</dbReference>
<organism evidence="3 5">
    <name type="scientific">Rhizobium tibeticum</name>
    <dbReference type="NCBI Taxonomy" id="501024"/>
    <lineage>
        <taxon>Bacteria</taxon>
        <taxon>Pseudomonadati</taxon>
        <taxon>Pseudomonadota</taxon>
        <taxon>Alphaproteobacteria</taxon>
        <taxon>Hyphomicrobiales</taxon>
        <taxon>Rhizobiaceae</taxon>
        <taxon>Rhizobium/Agrobacterium group</taxon>
        <taxon>Rhizobium</taxon>
    </lineage>
</organism>
<feature type="transmembrane region" description="Helical" evidence="2">
    <location>
        <begin position="1102"/>
        <end position="1123"/>
    </location>
</feature>
<protein>
    <submittedName>
        <fullName evidence="3">Phage-related protein</fullName>
    </submittedName>
</protein>
<dbReference type="STRING" id="501024.RTCCBAU85039_6626"/>
<feature type="region of interest" description="Disordered" evidence="1">
    <location>
        <begin position="1"/>
        <end position="35"/>
    </location>
</feature>
<dbReference type="Proteomes" id="UP000198939">
    <property type="component" value="Unassembled WGS sequence"/>
</dbReference>
<dbReference type="Proteomes" id="UP000183063">
    <property type="component" value="Unassembled WGS sequence"/>
</dbReference>
<evidence type="ECO:0000256" key="1">
    <source>
        <dbReference type="SAM" id="MobiDB-lite"/>
    </source>
</evidence>
<keyword evidence="2" id="KW-1133">Transmembrane helix</keyword>
<reference evidence="5" key="3">
    <citation type="submission" date="2016-10" db="EMBL/GenBank/DDBJ databases">
        <authorList>
            <person name="Wibberg D."/>
        </authorList>
    </citation>
    <scope>NUCLEOTIDE SEQUENCE [LARGE SCALE GENOMIC DNA]</scope>
</reference>
<keyword evidence="2" id="KW-0472">Membrane</keyword>
<evidence type="ECO:0000313" key="6">
    <source>
        <dbReference type="Proteomes" id="UP000198939"/>
    </source>
</evidence>
<reference evidence="4 6" key="1">
    <citation type="submission" date="2016-10" db="EMBL/GenBank/DDBJ databases">
        <authorList>
            <person name="Varghese N."/>
            <person name="Submissions S."/>
        </authorList>
    </citation>
    <scope>NUCLEOTIDE SEQUENCE [LARGE SCALE GENOMIC DNA]</scope>
    <source>
        <strain evidence="4 6">CGMCC 1.7071</strain>
    </source>
</reference>
<evidence type="ECO:0000256" key="2">
    <source>
        <dbReference type="SAM" id="Phobius"/>
    </source>
</evidence>
<reference evidence="3" key="2">
    <citation type="submission" date="2016-10" db="EMBL/GenBank/DDBJ databases">
        <authorList>
            <person name="de Groot N.N."/>
        </authorList>
    </citation>
    <scope>NUCLEOTIDE SEQUENCE [LARGE SCALE GENOMIC DNA]</scope>
    <source>
        <strain evidence="3">CCBAU85039</strain>
    </source>
</reference>
<accession>A0A1H8WKQ9</accession>
<proteinExistence type="predicted"/>
<gene>
    <name evidence="3" type="ORF">RTCCBAU85039_6626</name>
    <name evidence="4" type="ORF">SAMN05216228_10686</name>
</gene>
<evidence type="ECO:0000313" key="3">
    <source>
        <dbReference type="EMBL" id="SEI21409.1"/>
    </source>
</evidence>
<keyword evidence="2" id="KW-0812">Transmembrane</keyword>
<dbReference type="EMBL" id="FOCV01000068">
    <property type="protein sequence ID" value="SEP28235.1"/>
    <property type="molecule type" value="Genomic_DNA"/>
</dbReference>